<dbReference type="STRING" id="452637.Oter_1988"/>
<dbReference type="eggNOG" id="COG0673">
    <property type="taxonomic scope" value="Bacteria"/>
</dbReference>
<dbReference type="InterPro" id="IPR036291">
    <property type="entry name" value="NAD(P)-bd_dom_sf"/>
</dbReference>
<feature type="domain" description="Gfo/Idh/MocA-like oxidoreductase N-terminal" evidence="3">
    <location>
        <begin position="80"/>
        <end position="177"/>
    </location>
</feature>
<dbReference type="EMBL" id="CP001032">
    <property type="protein sequence ID" value="ACB75271.1"/>
    <property type="molecule type" value="Genomic_DNA"/>
</dbReference>
<feature type="chain" id="PRO_5002775042" evidence="2">
    <location>
        <begin position="27"/>
        <end position="391"/>
    </location>
</feature>
<gene>
    <name evidence="5" type="ordered locus">Oter_1988</name>
</gene>
<dbReference type="HOGENOM" id="CLU_052964_0_0_0"/>
<dbReference type="PANTHER" id="PTHR43818:SF11">
    <property type="entry name" value="BCDNA.GH03377"/>
    <property type="match status" value="1"/>
</dbReference>
<dbReference type="GO" id="GO:0016491">
    <property type="term" value="F:oxidoreductase activity"/>
    <property type="evidence" value="ECO:0007669"/>
    <property type="project" value="UniProtKB-KW"/>
</dbReference>
<feature type="domain" description="GFO/IDH/MocA-like oxidoreductase" evidence="4">
    <location>
        <begin position="189"/>
        <end position="315"/>
    </location>
</feature>
<dbReference type="KEGG" id="ote:Oter_1988"/>
<keyword evidence="1" id="KW-0560">Oxidoreductase</keyword>
<keyword evidence="6" id="KW-1185">Reference proteome</keyword>
<dbReference type="Gene3D" id="3.40.50.720">
    <property type="entry name" value="NAD(P)-binding Rossmann-like Domain"/>
    <property type="match status" value="1"/>
</dbReference>
<dbReference type="InterPro" id="IPR050463">
    <property type="entry name" value="Gfo/Idh/MocA_oxidrdct_glycsds"/>
</dbReference>
<reference evidence="5 6" key="1">
    <citation type="journal article" date="2011" name="J. Bacteriol.">
        <title>Genome sequence of the verrucomicrobium Opitutus terrae PB90-1, an abundant inhabitant of rice paddy soil ecosystems.</title>
        <authorList>
            <person name="van Passel M.W."/>
            <person name="Kant R."/>
            <person name="Palva A."/>
            <person name="Copeland A."/>
            <person name="Lucas S."/>
            <person name="Lapidus A."/>
            <person name="Glavina del Rio T."/>
            <person name="Pitluck S."/>
            <person name="Goltsman E."/>
            <person name="Clum A."/>
            <person name="Sun H."/>
            <person name="Schmutz J."/>
            <person name="Larimer F.W."/>
            <person name="Land M.L."/>
            <person name="Hauser L."/>
            <person name="Kyrpides N."/>
            <person name="Mikhailova N."/>
            <person name="Richardson P.P."/>
            <person name="Janssen P.H."/>
            <person name="de Vos W.M."/>
            <person name="Smidt H."/>
        </authorList>
    </citation>
    <scope>NUCLEOTIDE SEQUENCE [LARGE SCALE GENOMIC DNA]</scope>
    <source>
        <strain evidence="6">DSM 11246 / JCM 15787 / PB90-1</strain>
    </source>
</reference>
<protein>
    <submittedName>
        <fullName evidence="5">Oxidoreductase domain protein</fullName>
    </submittedName>
</protein>
<evidence type="ECO:0000313" key="6">
    <source>
        <dbReference type="Proteomes" id="UP000007013"/>
    </source>
</evidence>
<accession>B1ZYN5</accession>
<dbReference type="InterPro" id="IPR000683">
    <property type="entry name" value="Gfo/Idh/MocA-like_OxRdtase_N"/>
</dbReference>
<dbReference type="InterPro" id="IPR006311">
    <property type="entry name" value="TAT_signal"/>
</dbReference>
<dbReference type="InterPro" id="IPR055170">
    <property type="entry name" value="GFO_IDH_MocA-like_dom"/>
</dbReference>
<dbReference type="PROSITE" id="PS51318">
    <property type="entry name" value="TAT"/>
    <property type="match status" value="1"/>
</dbReference>
<proteinExistence type="predicted"/>
<dbReference type="PANTHER" id="PTHR43818">
    <property type="entry name" value="BCDNA.GH03377"/>
    <property type="match status" value="1"/>
</dbReference>
<feature type="signal peptide" evidence="2">
    <location>
        <begin position="1"/>
        <end position="26"/>
    </location>
</feature>
<dbReference type="Proteomes" id="UP000007013">
    <property type="component" value="Chromosome"/>
</dbReference>
<dbReference type="GO" id="GO:0000166">
    <property type="term" value="F:nucleotide binding"/>
    <property type="evidence" value="ECO:0007669"/>
    <property type="project" value="InterPro"/>
</dbReference>
<keyword evidence="2" id="KW-0732">Signal</keyword>
<dbReference type="AlphaFoldDB" id="B1ZYN5"/>
<name>B1ZYN5_OPITP</name>
<evidence type="ECO:0000256" key="2">
    <source>
        <dbReference type="SAM" id="SignalP"/>
    </source>
</evidence>
<dbReference type="SUPFAM" id="SSF51735">
    <property type="entry name" value="NAD(P)-binding Rossmann-fold domains"/>
    <property type="match status" value="1"/>
</dbReference>
<dbReference type="SUPFAM" id="SSF55347">
    <property type="entry name" value="Glyceraldehyde-3-phosphate dehydrogenase-like, C-terminal domain"/>
    <property type="match status" value="1"/>
</dbReference>
<organism evidence="5 6">
    <name type="scientific">Opitutus terrae (strain DSM 11246 / JCM 15787 / PB90-1)</name>
    <dbReference type="NCBI Taxonomy" id="452637"/>
    <lineage>
        <taxon>Bacteria</taxon>
        <taxon>Pseudomonadati</taxon>
        <taxon>Verrucomicrobiota</taxon>
        <taxon>Opitutia</taxon>
        <taxon>Opitutales</taxon>
        <taxon>Opitutaceae</taxon>
        <taxon>Opitutus</taxon>
    </lineage>
</organism>
<dbReference type="Pfam" id="PF01408">
    <property type="entry name" value="GFO_IDH_MocA"/>
    <property type="match status" value="1"/>
</dbReference>
<evidence type="ECO:0000256" key="1">
    <source>
        <dbReference type="ARBA" id="ARBA00023002"/>
    </source>
</evidence>
<dbReference type="Pfam" id="PF22725">
    <property type="entry name" value="GFO_IDH_MocA_C3"/>
    <property type="match status" value="1"/>
</dbReference>
<evidence type="ECO:0000259" key="4">
    <source>
        <dbReference type="Pfam" id="PF22725"/>
    </source>
</evidence>
<sequence>MNRRAFISQTAAAVAASAMLPRVASAATAPAASANKAADGMNYAPQGKPRPVVKPGEFIFAAAHLDHGHIHGQCNGLTEAGAQLKWIYDPDAKKVAALHERFPDAKVARSLDEILADPAVQLVASAAVTSERGPLGCRVMEAGKDYFTDKAPFTTLDQLEQAKAVVARTGRKYMVYYSERIHNESAMFATDLVQQGAIGRVLQVIGLGPHRLNAPSRPAWFFEREKFGGILCDIGSHQFEQFLTYTGAKDANVVHAAIANYAHKEYPTFEDFGEASLIGDNATTNFIRVDWFTPAGLGVWGDGRTIILGTKGYIELRKYIEVGREKTGDHVYVVDEKGEQHLHVAGQVGFRFFGELILDCLNRTEKAMTQAHAFKAAELCLRAQAEARWLT</sequence>
<evidence type="ECO:0000313" key="5">
    <source>
        <dbReference type="EMBL" id="ACB75271.1"/>
    </source>
</evidence>
<evidence type="ECO:0000259" key="3">
    <source>
        <dbReference type="Pfam" id="PF01408"/>
    </source>
</evidence>
<dbReference type="Gene3D" id="3.30.360.10">
    <property type="entry name" value="Dihydrodipicolinate Reductase, domain 2"/>
    <property type="match status" value="1"/>
</dbReference>